<dbReference type="PANTHER" id="PTHR33018">
    <property type="entry name" value="OS10G0338966 PROTEIN-RELATED"/>
    <property type="match status" value="1"/>
</dbReference>
<dbReference type="InterPro" id="IPR058352">
    <property type="entry name" value="DUF8039"/>
</dbReference>
<sequence>MSEEGVNEEEPEGEIELSGEDANVAEPKRKRQRGPTRMRDIAKDPNNRVRVDFTIMGEPYGSGSVKLSSYVGALVREQVPITIDHWTKIGQDVKTVLWKSVQARFELDEAYQKTLVLKQMGCLWRSSKSRVVKEIMEATNNQQRMNLRPKNVTPVDWRKFVKIKTSQSFKELSDSYKERRSKQIPHTCSRKGMVRLTEEMELTVTYNYVLQIKAADILNRGNPSTASNECEDALNELLGPDNPGRLRTMGRNMSKTKLACFQVKHKCIVEMEEKQIHLLQKVTELQEEIAKMKNQRQELEVGENSAAKSVNKKTQPKCILLDWTDDDTNVAEGRIISSDPDEEVNDSGLGPTDVKVLVEIATVPDAYLWRPASTMFTVQEAVRQMIAWPAAKCVNIEQGIQPEDIAELGAKNNCLNKCKLLDLSSDDVVVAQGRWQTQDSKSLVNGLPLGPKAVKVFVDDIQQPDTFIWRPTMDVAYLEVCLQSYVAWPVNKVVFENTTTASAQKSTQNFESSGRNTGFTTAATGPKSRSDSFPATSHGDKSPASSQNYGAEAIKENKKCKLMDISGKKRVVAEGRVHSTDPELKVHFVRLGSKAARVWVDSVKEDDAPVWRPSDEIEYMKDALGSSIAWPIDKLVVF</sequence>
<feature type="compositionally biased region" description="Polar residues" evidence="2">
    <location>
        <begin position="505"/>
        <end position="523"/>
    </location>
</feature>
<keyword evidence="5" id="KW-1185">Reference proteome</keyword>
<feature type="coiled-coil region" evidence="1">
    <location>
        <begin position="268"/>
        <end position="305"/>
    </location>
</feature>
<proteinExistence type="predicted"/>
<dbReference type="PANTHER" id="PTHR33018:SF31">
    <property type="entry name" value="TRANSPOSASE, PTTA_EN_SPM, PLANT"/>
    <property type="match status" value="1"/>
</dbReference>
<evidence type="ECO:0000256" key="1">
    <source>
        <dbReference type="SAM" id="Coils"/>
    </source>
</evidence>
<evidence type="ECO:0000256" key="2">
    <source>
        <dbReference type="SAM" id="MobiDB-lite"/>
    </source>
</evidence>
<dbReference type="Proteomes" id="UP000467841">
    <property type="component" value="Unassembled WGS sequence"/>
</dbReference>
<organism evidence="4 5">
    <name type="scientific">Microthlaspi erraticum</name>
    <dbReference type="NCBI Taxonomy" id="1685480"/>
    <lineage>
        <taxon>Eukaryota</taxon>
        <taxon>Viridiplantae</taxon>
        <taxon>Streptophyta</taxon>
        <taxon>Embryophyta</taxon>
        <taxon>Tracheophyta</taxon>
        <taxon>Spermatophyta</taxon>
        <taxon>Magnoliopsida</taxon>
        <taxon>eudicotyledons</taxon>
        <taxon>Gunneridae</taxon>
        <taxon>Pentapetalae</taxon>
        <taxon>rosids</taxon>
        <taxon>malvids</taxon>
        <taxon>Brassicales</taxon>
        <taxon>Brassicaceae</taxon>
        <taxon>Coluteocarpeae</taxon>
        <taxon>Microthlaspi</taxon>
    </lineage>
</organism>
<evidence type="ECO:0000313" key="4">
    <source>
        <dbReference type="EMBL" id="CAA7056526.1"/>
    </source>
</evidence>
<feature type="region of interest" description="Disordered" evidence="2">
    <location>
        <begin position="1"/>
        <end position="43"/>
    </location>
</feature>
<keyword evidence="1" id="KW-0175">Coiled coil</keyword>
<feature type="domain" description="DUF8039" evidence="3">
    <location>
        <begin position="416"/>
        <end position="495"/>
    </location>
</feature>
<evidence type="ECO:0000259" key="3">
    <source>
        <dbReference type="Pfam" id="PF26133"/>
    </source>
</evidence>
<dbReference type="AlphaFoldDB" id="A0A6D2L9K5"/>
<dbReference type="Pfam" id="PF26133">
    <property type="entry name" value="DUF8039"/>
    <property type="match status" value="2"/>
</dbReference>
<gene>
    <name evidence="4" type="ORF">MERR_LOCUS43762</name>
</gene>
<reference evidence="4" key="1">
    <citation type="submission" date="2020-01" db="EMBL/GenBank/DDBJ databases">
        <authorList>
            <person name="Mishra B."/>
        </authorList>
    </citation>
    <scope>NUCLEOTIDE SEQUENCE [LARGE SCALE GENOMIC DNA]</scope>
</reference>
<feature type="compositionally biased region" description="Acidic residues" evidence="2">
    <location>
        <begin position="1"/>
        <end position="19"/>
    </location>
</feature>
<evidence type="ECO:0000313" key="5">
    <source>
        <dbReference type="Proteomes" id="UP000467841"/>
    </source>
</evidence>
<dbReference type="OrthoDB" id="1429008at2759"/>
<protein>
    <recommendedName>
        <fullName evidence="3">DUF8039 domain-containing protein</fullName>
    </recommendedName>
</protein>
<accession>A0A6D2L9K5</accession>
<dbReference type="EMBL" id="CACVBM020001643">
    <property type="protein sequence ID" value="CAA7056526.1"/>
    <property type="molecule type" value="Genomic_DNA"/>
</dbReference>
<feature type="domain" description="DUF8039" evidence="3">
    <location>
        <begin position="553"/>
        <end position="635"/>
    </location>
</feature>
<name>A0A6D2L9K5_9BRAS</name>
<comment type="caution">
    <text evidence="4">The sequence shown here is derived from an EMBL/GenBank/DDBJ whole genome shotgun (WGS) entry which is preliminary data.</text>
</comment>
<feature type="region of interest" description="Disordered" evidence="2">
    <location>
        <begin position="505"/>
        <end position="550"/>
    </location>
</feature>